<keyword evidence="2" id="KW-1185">Reference proteome</keyword>
<proteinExistence type="predicted"/>
<reference evidence="1 2" key="1">
    <citation type="journal article" date="2019" name="Sci. Rep.">
        <title>Orb-weaving spider Araneus ventricosus genome elucidates the spidroin gene catalogue.</title>
        <authorList>
            <person name="Kono N."/>
            <person name="Nakamura H."/>
            <person name="Ohtoshi R."/>
            <person name="Moran D.A.P."/>
            <person name="Shinohara A."/>
            <person name="Yoshida Y."/>
            <person name="Fujiwara M."/>
            <person name="Mori M."/>
            <person name="Tomita M."/>
            <person name="Arakawa K."/>
        </authorList>
    </citation>
    <scope>NUCLEOTIDE SEQUENCE [LARGE SCALE GENOMIC DNA]</scope>
</reference>
<dbReference type="Proteomes" id="UP000499080">
    <property type="component" value="Unassembled WGS sequence"/>
</dbReference>
<dbReference type="GO" id="GO:0008270">
    <property type="term" value="F:zinc ion binding"/>
    <property type="evidence" value="ECO:0007669"/>
    <property type="project" value="UniProtKB-KW"/>
</dbReference>
<name>A0A4Y2CSU1_ARAVE</name>
<dbReference type="EMBL" id="BGPR01000227">
    <property type="protein sequence ID" value="GBM06355.1"/>
    <property type="molecule type" value="Genomic_DNA"/>
</dbReference>
<accession>A0A4Y2CSU1</accession>
<comment type="caution">
    <text evidence="1">The sequence shown here is derived from an EMBL/GenBank/DDBJ whole genome shotgun (WGS) entry which is preliminary data.</text>
</comment>
<dbReference type="OrthoDB" id="6434668at2759"/>
<dbReference type="GO" id="GO:0003677">
    <property type="term" value="F:DNA binding"/>
    <property type="evidence" value="ECO:0007669"/>
    <property type="project" value="UniProtKB-KW"/>
</dbReference>
<evidence type="ECO:0000313" key="1">
    <source>
        <dbReference type="EMBL" id="GBM06355.1"/>
    </source>
</evidence>
<evidence type="ECO:0008006" key="3">
    <source>
        <dbReference type="Google" id="ProtNLM"/>
    </source>
</evidence>
<evidence type="ECO:0000313" key="2">
    <source>
        <dbReference type="Proteomes" id="UP000499080"/>
    </source>
</evidence>
<dbReference type="SUPFAM" id="SSF57716">
    <property type="entry name" value="Glucocorticoid receptor-like (DNA-binding domain)"/>
    <property type="match status" value="1"/>
</dbReference>
<sequence length="110" mass="12690">MSKRYKYCIVPKCVKTTITAPEKLFIHLPNNDALRKKWCLAMRREDKVNTKLSTSSVRHVYDHLMIHMKEKMYETPVEPVGDLLSHKLAASREVRDTTGTSLYPGASVQR</sequence>
<organism evidence="1 2">
    <name type="scientific">Araneus ventricosus</name>
    <name type="common">Orbweaver spider</name>
    <name type="synonym">Epeira ventricosa</name>
    <dbReference type="NCBI Taxonomy" id="182803"/>
    <lineage>
        <taxon>Eukaryota</taxon>
        <taxon>Metazoa</taxon>
        <taxon>Ecdysozoa</taxon>
        <taxon>Arthropoda</taxon>
        <taxon>Chelicerata</taxon>
        <taxon>Arachnida</taxon>
        <taxon>Araneae</taxon>
        <taxon>Araneomorphae</taxon>
        <taxon>Entelegynae</taxon>
        <taxon>Araneoidea</taxon>
        <taxon>Araneidae</taxon>
        <taxon>Araneus</taxon>
    </lineage>
</organism>
<gene>
    <name evidence="1" type="ORF">AVEN_121392_1</name>
</gene>
<protein>
    <recommendedName>
        <fullName evidence="3">THAP-type domain-containing protein</fullName>
    </recommendedName>
</protein>
<dbReference type="AlphaFoldDB" id="A0A4Y2CSU1"/>